<proteinExistence type="predicted"/>
<evidence type="ECO:0000313" key="2">
    <source>
        <dbReference type="Proteomes" id="UP000007129"/>
    </source>
</evidence>
<evidence type="ECO:0000313" key="1">
    <source>
        <dbReference type="EMBL" id="EKG11179.1"/>
    </source>
</evidence>
<gene>
    <name evidence="1" type="ORF">MPH_11650</name>
</gene>
<accession>K2RLY5</accession>
<protein>
    <submittedName>
        <fullName evidence="1">Uncharacterized protein</fullName>
    </submittedName>
</protein>
<sequence>MSDEVCRAMFIRLSTDANLCQAEHETFRRRTSWPCGLSSRVVARSSPADQFRGPRIPEWRFRGHSVLHHALVLSILAALHSLIDKHVAYLHKLHRQLSHLSAPEVNPKARRACGARIREESGEEEKGKPNTEQAIVVNKC</sequence>
<organism evidence="1 2">
    <name type="scientific">Macrophomina phaseolina (strain MS6)</name>
    <name type="common">Charcoal rot fungus</name>
    <dbReference type="NCBI Taxonomy" id="1126212"/>
    <lineage>
        <taxon>Eukaryota</taxon>
        <taxon>Fungi</taxon>
        <taxon>Dikarya</taxon>
        <taxon>Ascomycota</taxon>
        <taxon>Pezizomycotina</taxon>
        <taxon>Dothideomycetes</taxon>
        <taxon>Dothideomycetes incertae sedis</taxon>
        <taxon>Botryosphaeriales</taxon>
        <taxon>Botryosphaeriaceae</taxon>
        <taxon>Macrophomina</taxon>
    </lineage>
</organism>
<name>K2RLY5_MACPH</name>
<dbReference type="HOGENOM" id="CLU_1835523_0_0_1"/>
<dbReference type="VEuPathDB" id="FungiDB:MPH_11650"/>
<dbReference type="Proteomes" id="UP000007129">
    <property type="component" value="Unassembled WGS sequence"/>
</dbReference>
<comment type="caution">
    <text evidence="1">The sequence shown here is derived from an EMBL/GenBank/DDBJ whole genome shotgun (WGS) entry which is preliminary data.</text>
</comment>
<reference evidence="1 2" key="1">
    <citation type="journal article" date="2012" name="BMC Genomics">
        <title>Tools to kill: Genome of one of the most destructive plant pathogenic fungi Macrophomina phaseolina.</title>
        <authorList>
            <person name="Islam M.S."/>
            <person name="Haque M.S."/>
            <person name="Islam M.M."/>
            <person name="Emdad E.M."/>
            <person name="Halim A."/>
            <person name="Hossen Q.M.M."/>
            <person name="Hossain M.Z."/>
            <person name="Ahmed B."/>
            <person name="Rahim S."/>
            <person name="Rahman M.S."/>
            <person name="Alam M.M."/>
            <person name="Hou S."/>
            <person name="Wan X."/>
            <person name="Saito J.A."/>
            <person name="Alam M."/>
        </authorList>
    </citation>
    <scope>NUCLEOTIDE SEQUENCE [LARGE SCALE GENOMIC DNA]</scope>
    <source>
        <strain evidence="1 2">MS6</strain>
    </source>
</reference>
<dbReference type="InParanoid" id="K2RLY5"/>
<dbReference type="EMBL" id="AHHD01000496">
    <property type="protein sequence ID" value="EKG11179.1"/>
    <property type="molecule type" value="Genomic_DNA"/>
</dbReference>
<dbReference type="AlphaFoldDB" id="K2RLY5"/>